<evidence type="ECO:0000256" key="1">
    <source>
        <dbReference type="SAM" id="Phobius"/>
    </source>
</evidence>
<feature type="transmembrane region" description="Helical" evidence="1">
    <location>
        <begin position="242"/>
        <end position="262"/>
    </location>
</feature>
<comment type="caution">
    <text evidence="2">The sequence shown here is derived from an EMBL/GenBank/DDBJ whole genome shotgun (WGS) entry which is preliminary data.</text>
</comment>
<reference evidence="3" key="1">
    <citation type="journal article" date="2019" name="Int. J. Syst. Evol. Microbiol.">
        <title>The Global Catalogue of Microorganisms (GCM) 10K type strain sequencing project: providing services to taxonomists for standard genome sequencing and annotation.</title>
        <authorList>
            <consortium name="The Broad Institute Genomics Platform"/>
            <consortium name="The Broad Institute Genome Sequencing Center for Infectious Disease"/>
            <person name="Wu L."/>
            <person name="Ma J."/>
        </authorList>
    </citation>
    <scope>NUCLEOTIDE SEQUENCE [LARGE SCALE GENOMIC DNA]</scope>
    <source>
        <strain evidence="3">CCM 7756</strain>
    </source>
</reference>
<dbReference type="RefSeq" id="WP_380654225.1">
    <property type="nucleotide sequence ID" value="NZ_JBHRVQ010000001.1"/>
</dbReference>
<accession>A0ABV7N4N5</accession>
<sequence length="322" mass="36430">MSLANLFNLIRNELGKIYIMKSTWAMYIFLIAFVILILVLNTVTDSVDSETTYTDDWQTELQEENQALTEEIDTAGENDPFIESENMSRIQQNNYLLENDIRPYGYHAGSFVLENVFTSSLVSLFVIIIAGGIVANEFRWGTIKQLLIRPISRSKILLSKYIALLLFTFFTVVFLLVVNTIVGAIFYGVPVINPEVIVDRPDGMESNTLLSEIFMQYGFRVLNIIVLATFGFMISSIFRSSALAIGLSMFLMFIGTTVAQAMSQYEWSKYILFANTDLSVYFSPFGPIREEMTIGFSIAVIAVYMIVFIVAAWSIFTKRDVA</sequence>
<dbReference type="Proteomes" id="UP001595637">
    <property type="component" value="Unassembled WGS sequence"/>
</dbReference>
<protein>
    <submittedName>
        <fullName evidence="2">ABC transporter permease</fullName>
    </submittedName>
</protein>
<feature type="transmembrane region" description="Helical" evidence="1">
    <location>
        <begin position="121"/>
        <end position="140"/>
    </location>
</feature>
<feature type="transmembrane region" description="Helical" evidence="1">
    <location>
        <begin position="161"/>
        <end position="189"/>
    </location>
</feature>
<name>A0ABV7N4N5_9STAP</name>
<feature type="transmembrane region" description="Helical" evidence="1">
    <location>
        <begin position="209"/>
        <end position="230"/>
    </location>
</feature>
<evidence type="ECO:0000313" key="3">
    <source>
        <dbReference type="Proteomes" id="UP001595637"/>
    </source>
</evidence>
<keyword evidence="1" id="KW-0812">Transmembrane</keyword>
<keyword evidence="1" id="KW-0472">Membrane</keyword>
<evidence type="ECO:0000313" key="2">
    <source>
        <dbReference type="EMBL" id="MFC3388562.1"/>
    </source>
</evidence>
<dbReference type="Pfam" id="PF12679">
    <property type="entry name" value="ABC2_membrane_2"/>
    <property type="match status" value="1"/>
</dbReference>
<keyword evidence="3" id="KW-1185">Reference proteome</keyword>
<organism evidence="2 3">
    <name type="scientific">Salinicoccus sesuvii</name>
    <dbReference type="NCBI Taxonomy" id="868281"/>
    <lineage>
        <taxon>Bacteria</taxon>
        <taxon>Bacillati</taxon>
        <taxon>Bacillota</taxon>
        <taxon>Bacilli</taxon>
        <taxon>Bacillales</taxon>
        <taxon>Staphylococcaceae</taxon>
        <taxon>Salinicoccus</taxon>
    </lineage>
</organism>
<feature type="transmembrane region" description="Helical" evidence="1">
    <location>
        <begin position="294"/>
        <end position="316"/>
    </location>
</feature>
<dbReference type="PANTHER" id="PTHR37305:SF1">
    <property type="entry name" value="MEMBRANE PROTEIN"/>
    <property type="match status" value="1"/>
</dbReference>
<dbReference type="PANTHER" id="PTHR37305">
    <property type="entry name" value="INTEGRAL MEMBRANE PROTEIN-RELATED"/>
    <property type="match status" value="1"/>
</dbReference>
<gene>
    <name evidence="2" type="ORF">ACFOEO_08270</name>
</gene>
<feature type="transmembrane region" description="Helical" evidence="1">
    <location>
        <begin position="24"/>
        <end position="43"/>
    </location>
</feature>
<keyword evidence="1" id="KW-1133">Transmembrane helix</keyword>
<proteinExistence type="predicted"/>
<dbReference type="EMBL" id="JBHRVQ010000001">
    <property type="protein sequence ID" value="MFC3388562.1"/>
    <property type="molecule type" value="Genomic_DNA"/>
</dbReference>